<dbReference type="EMBL" id="GBBM01007917">
    <property type="protein sequence ID" value="JAC27501.1"/>
    <property type="molecule type" value="mRNA"/>
</dbReference>
<feature type="transmembrane region" description="Helical" evidence="1">
    <location>
        <begin position="16"/>
        <end position="38"/>
    </location>
</feature>
<keyword evidence="1" id="KW-0472">Membrane</keyword>
<keyword evidence="1" id="KW-1133">Transmembrane helix</keyword>
<dbReference type="AlphaFoldDB" id="A0A023G055"/>
<accession>A0A023G055</accession>
<evidence type="ECO:0000256" key="1">
    <source>
        <dbReference type="SAM" id="Phobius"/>
    </source>
</evidence>
<name>A0A023G055_AMBTT</name>
<evidence type="ECO:0000313" key="2">
    <source>
        <dbReference type="EMBL" id="JAC27501.1"/>
    </source>
</evidence>
<reference evidence="2" key="1">
    <citation type="submission" date="2014-03" db="EMBL/GenBank/DDBJ databases">
        <title>The sialotranscriptome of Amblyomma triste, Amblyomma parvum and Amblyomma cajennense ticks, uncovered by 454-based RNA-seq.</title>
        <authorList>
            <person name="Garcia G.R."/>
            <person name="Gardinassi L.G."/>
            <person name="Ribeiro J.M."/>
            <person name="Anatriello E."/>
            <person name="Ferreira B.R."/>
            <person name="Moreira H.N."/>
            <person name="Mafra C."/>
            <person name="Olegario M.M."/>
            <person name="Szabo P.J."/>
            <person name="Miranda-Santos I.K."/>
            <person name="Maruyama S.R."/>
        </authorList>
    </citation>
    <scope>NUCLEOTIDE SEQUENCE</scope>
    <source>
        <strain evidence="2">Mato Grasso do Sul</strain>
        <tissue evidence="2">Salivary glands</tissue>
    </source>
</reference>
<organism evidence="2">
    <name type="scientific">Amblyomma triste</name>
    <name type="common">Neotropical tick</name>
    <dbReference type="NCBI Taxonomy" id="251400"/>
    <lineage>
        <taxon>Eukaryota</taxon>
        <taxon>Metazoa</taxon>
        <taxon>Ecdysozoa</taxon>
        <taxon>Arthropoda</taxon>
        <taxon>Chelicerata</taxon>
        <taxon>Arachnida</taxon>
        <taxon>Acari</taxon>
        <taxon>Parasitiformes</taxon>
        <taxon>Ixodida</taxon>
        <taxon>Ixodoidea</taxon>
        <taxon>Ixodidae</taxon>
        <taxon>Amblyomminae</taxon>
        <taxon>Amblyomma</taxon>
    </lineage>
</organism>
<proteinExistence type="evidence at transcript level"/>
<protein>
    <submittedName>
        <fullName evidence="2">Putative secreted protein</fullName>
    </submittedName>
</protein>
<sequence>MAVMGRCTAGGHVLRIWLAFSLLVITSGRLAVHFWPWWYTGTAMKKKKLCFGWCRFHKQVRDCARDDTGSTGERHSVAYLVPFAKAMLPS</sequence>
<keyword evidence="1" id="KW-0812">Transmembrane</keyword>